<reference evidence="2 3" key="1">
    <citation type="submission" date="2017-10" db="EMBL/GenBank/DDBJ databases">
        <authorList>
            <person name="Banno H."/>
            <person name="Chua N.-H."/>
        </authorList>
    </citation>
    <scope>NUCLEOTIDE SEQUENCE [LARGE SCALE GENOMIC DNA]</scope>
    <source>
        <strain evidence="2">Vibrio tapetis CECT4600</strain>
    </source>
</reference>
<organism evidence="2 3">
    <name type="scientific">Vibrio tapetis subsp. tapetis</name>
    <dbReference type="NCBI Taxonomy" id="1671868"/>
    <lineage>
        <taxon>Bacteria</taxon>
        <taxon>Pseudomonadati</taxon>
        <taxon>Pseudomonadota</taxon>
        <taxon>Gammaproteobacteria</taxon>
        <taxon>Vibrionales</taxon>
        <taxon>Vibrionaceae</taxon>
        <taxon>Vibrio</taxon>
    </lineage>
</organism>
<name>A0A2N8ZLS8_9VIBR</name>
<dbReference type="Proteomes" id="UP000235828">
    <property type="component" value="Chromosome B"/>
</dbReference>
<keyword evidence="1" id="KW-0472">Membrane</keyword>
<evidence type="ECO:0000256" key="1">
    <source>
        <dbReference type="SAM" id="Phobius"/>
    </source>
</evidence>
<keyword evidence="1" id="KW-1133">Transmembrane helix</keyword>
<dbReference type="AlphaFoldDB" id="A0A2N8ZLS8"/>
<gene>
    <name evidence="2" type="ORF">VTAP4600_B1242</name>
</gene>
<protein>
    <submittedName>
        <fullName evidence="2">Uncharacterized protein</fullName>
    </submittedName>
</protein>
<sequence>MREVICLLLVIVPSICHAEMADKIPSYGNFWITSIVIGLVFFLLSYKVRFINYISLIVALFMAFGVYDMYSDPSFRGGVIDEKGEGYFYHGFFSSLLIFVLSVIGSWLRHFKAKQ</sequence>
<proteinExistence type="predicted"/>
<feature type="transmembrane region" description="Helical" evidence="1">
    <location>
        <begin position="50"/>
        <end position="67"/>
    </location>
</feature>
<feature type="transmembrane region" description="Helical" evidence="1">
    <location>
        <begin position="87"/>
        <end position="108"/>
    </location>
</feature>
<dbReference type="KEGG" id="vta:B1242"/>
<evidence type="ECO:0000313" key="2">
    <source>
        <dbReference type="EMBL" id="SON52853.1"/>
    </source>
</evidence>
<keyword evidence="1" id="KW-0812">Transmembrane</keyword>
<feature type="transmembrane region" description="Helical" evidence="1">
    <location>
        <begin position="28"/>
        <end position="45"/>
    </location>
</feature>
<accession>A0A2N8ZLS8</accession>
<dbReference type="EMBL" id="LT960612">
    <property type="protein sequence ID" value="SON52853.1"/>
    <property type="molecule type" value="Genomic_DNA"/>
</dbReference>
<evidence type="ECO:0000313" key="3">
    <source>
        <dbReference type="Proteomes" id="UP000235828"/>
    </source>
</evidence>
<keyword evidence="3" id="KW-1185">Reference proteome</keyword>